<keyword evidence="7" id="KW-1185">Reference proteome</keyword>
<comment type="cofactor">
    <cofactor evidence="1">
        <name>[4Fe-4S] cluster</name>
        <dbReference type="ChEBI" id="CHEBI:49883"/>
    </cofactor>
</comment>
<keyword evidence="6" id="KW-0378">Hydrolase</keyword>
<evidence type="ECO:0000256" key="1">
    <source>
        <dbReference type="ARBA" id="ARBA00001966"/>
    </source>
</evidence>
<dbReference type="Proteomes" id="UP000830835">
    <property type="component" value="Unassembled WGS sequence"/>
</dbReference>
<evidence type="ECO:0000313" key="6">
    <source>
        <dbReference type="EMBL" id="MCJ2542702.1"/>
    </source>
</evidence>
<dbReference type="CDD" id="cd00056">
    <property type="entry name" value="ENDO3c"/>
    <property type="match status" value="1"/>
</dbReference>
<evidence type="ECO:0000256" key="4">
    <source>
        <dbReference type="ARBA" id="ARBA00023014"/>
    </source>
</evidence>
<evidence type="ECO:0000256" key="2">
    <source>
        <dbReference type="ARBA" id="ARBA00022723"/>
    </source>
</evidence>
<dbReference type="EMBL" id="JAFIRA010000014">
    <property type="protein sequence ID" value="MCJ2542702.1"/>
    <property type="molecule type" value="Genomic_DNA"/>
</dbReference>
<dbReference type="GO" id="GO:0004519">
    <property type="term" value="F:endonuclease activity"/>
    <property type="evidence" value="ECO:0007669"/>
    <property type="project" value="UniProtKB-KW"/>
</dbReference>
<dbReference type="InterPro" id="IPR003651">
    <property type="entry name" value="Endonuclease3_FeS-loop_motif"/>
</dbReference>
<keyword evidence="6" id="KW-0255">Endonuclease</keyword>
<name>A0ABT0CA91_THEVL</name>
<dbReference type="PIRSF" id="PIRSF001435">
    <property type="entry name" value="Nth"/>
    <property type="match status" value="1"/>
</dbReference>
<evidence type="ECO:0000259" key="5">
    <source>
        <dbReference type="SMART" id="SM00478"/>
    </source>
</evidence>
<organism evidence="6 7">
    <name type="scientific">Thermostichus vulcanus str. 'Rupite'</name>
    <dbReference type="NCBI Taxonomy" id="2813851"/>
    <lineage>
        <taxon>Bacteria</taxon>
        <taxon>Bacillati</taxon>
        <taxon>Cyanobacteriota</taxon>
        <taxon>Cyanophyceae</taxon>
        <taxon>Thermostichales</taxon>
        <taxon>Thermostichaceae</taxon>
        <taxon>Thermostichus</taxon>
    </lineage>
</organism>
<feature type="domain" description="HhH-GPD" evidence="5">
    <location>
        <begin position="34"/>
        <end position="198"/>
    </location>
</feature>
<comment type="caution">
    <text evidence="6">The sequence shown here is derived from an EMBL/GenBank/DDBJ whole genome shotgun (WGS) entry which is preliminary data.</text>
</comment>
<evidence type="ECO:0000313" key="7">
    <source>
        <dbReference type="Proteomes" id="UP000830835"/>
    </source>
</evidence>
<proteinExistence type="predicted"/>
<dbReference type="SMART" id="SM00525">
    <property type="entry name" value="FES"/>
    <property type="match status" value="1"/>
</dbReference>
<dbReference type="Gene3D" id="1.10.1670.10">
    <property type="entry name" value="Helix-hairpin-Helix base-excision DNA repair enzymes (C-terminal)"/>
    <property type="match status" value="1"/>
</dbReference>
<dbReference type="Gene3D" id="1.10.340.30">
    <property type="entry name" value="Hypothetical protein, domain 2"/>
    <property type="match status" value="1"/>
</dbReference>
<keyword evidence="2" id="KW-0479">Metal-binding</keyword>
<dbReference type="InterPro" id="IPR011257">
    <property type="entry name" value="DNA_glycosylase"/>
</dbReference>
<keyword evidence="6" id="KW-0540">Nuclease</keyword>
<dbReference type="SMART" id="SM00478">
    <property type="entry name" value="ENDO3c"/>
    <property type="match status" value="1"/>
</dbReference>
<reference evidence="6" key="1">
    <citation type="submission" date="2021-02" db="EMBL/GenBank/DDBJ databases">
        <title>The CRISPR/cas machinery reduction and long-range gene transfer in the hot spring cyanobacterium Synechococcus.</title>
        <authorList>
            <person name="Dvorak P."/>
            <person name="Jahodarova E."/>
            <person name="Hasler P."/>
            <person name="Poulickova A."/>
        </authorList>
    </citation>
    <scope>NUCLEOTIDE SEQUENCE</scope>
    <source>
        <strain evidence="6">Rupite</strain>
    </source>
</reference>
<dbReference type="PANTHER" id="PTHR47203">
    <property type="match status" value="1"/>
</dbReference>
<dbReference type="SUPFAM" id="SSF48150">
    <property type="entry name" value="DNA-glycosylase"/>
    <property type="match status" value="1"/>
</dbReference>
<keyword evidence="3" id="KW-0408">Iron</keyword>
<evidence type="ECO:0000256" key="3">
    <source>
        <dbReference type="ARBA" id="ARBA00023004"/>
    </source>
</evidence>
<dbReference type="PANTHER" id="PTHR47203:SF1">
    <property type="entry name" value="HYPOTHETICAL BASE EXCISION DNA REPAIR PROTEIN (EUROFUNG)"/>
    <property type="match status" value="1"/>
</dbReference>
<dbReference type="InterPro" id="IPR023170">
    <property type="entry name" value="HhH_base_excis_C"/>
</dbReference>
<sequence>MTRLEQCFGIPRPVSPGDVSFHPDLLDELVGAILSQNTTVRVSGAEPFHNRSRAFRALKAAYPHWEQVLTADPEALALILRPGGLANLKAARIQELLAEIQDRQGSLQLNFLAELDTEQALDYLLSLKGVGLKTATCVLLFGLGRDLCPVDTHVHRVANRLGLVRAKAPDDTFVQLSSHIPVGKAYSLHINLIRLGKRICKARMPECGRCPLRRECPSALLRQR</sequence>
<accession>A0ABT0CA91</accession>
<dbReference type="InterPro" id="IPR003265">
    <property type="entry name" value="HhH-GPD_domain"/>
</dbReference>
<gene>
    <name evidence="6" type="ORF">JX360_07240</name>
</gene>
<protein>
    <submittedName>
        <fullName evidence="6">Endonuclease III</fullName>
    </submittedName>
</protein>
<keyword evidence="4" id="KW-0411">Iron-sulfur</keyword>
<dbReference type="Pfam" id="PF00730">
    <property type="entry name" value="HhH-GPD"/>
    <property type="match status" value="1"/>
</dbReference>